<evidence type="ECO:0000313" key="2">
    <source>
        <dbReference type="EMBL" id="GBP91411.1"/>
    </source>
</evidence>
<proteinExistence type="predicted"/>
<reference evidence="2 3" key="1">
    <citation type="journal article" date="2019" name="Commun. Biol.">
        <title>The bagworm genome reveals a unique fibroin gene that provides high tensile strength.</title>
        <authorList>
            <person name="Kono N."/>
            <person name="Nakamura H."/>
            <person name="Ohtoshi R."/>
            <person name="Tomita M."/>
            <person name="Numata K."/>
            <person name="Arakawa K."/>
        </authorList>
    </citation>
    <scope>NUCLEOTIDE SEQUENCE [LARGE SCALE GENOMIC DNA]</scope>
</reference>
<gene>
    <name evidence="2" type="ORF">EVAR_64892_1</name>
</gene>
<name>A0A4C1ZR80_EUMVA</name>
<feature type="region of interest" description="Disordered" evidence="1">
    <location>
        <begin position="1"/>
        <end position="55"/>
    </location>
</feature>
<comment type="caution">
    <text evidence="2">The sequence shown here is derived from an EMBL/GenBank/DDBJ whole genome shotgun (WGS) entry which is preliminary data.</text>
</comment>
<organism evidence="2 3">
    <name type="scientific">Eumeta variegata</name>
    <name type="common">Bagworm moth</name>
    <name type="synonym">Eumeta japonica</name>
    <dbReference type="NCBI Taxonomy" id="151549"/>
    <lineage>
        <taxon>Eukaryota</taxon>
        <taxon>Metazoa</taxon>
        <taxon>Ecdysozoa</taxon>
        <taxon>Arthropoda</taxon>
        <taxon>Hexapoda</taxon>
        <taxon>Insecta</taxon>
        <taxon>Pterygota</taxon>
        <taxon>Neoptera</taxon>
        <taxon>Endopterygota</taxon>
        <taxon>Lepidoptera</taxon>
        <taxon>Glossata</taxon>
        <taxon>Ditrysia</taxon>
        <taxon>Tineoidea</taxon>
        <taxon>Psychidae</taxon>
        <taxon>Oiketicinae</taxon>
        <taxon>Eumeta</taxon>
    </lineage>
</organism>
<sequence length="84" mass="9492">MIFLTQPRIRRRRTSRSGVPCGRAHRRGGSGGGRGRREAQCAPGPARRPPAPDNNHLSKFFADIVYTPHSIRPHAWCIHFFFVS</sequence>
<keyword evidence="3" id="KW-1185">Reference proteome</keyword>
<evidence type="ECO:0000313" key="3">
    <source>
        <dbReference type="Proteomes" id="UP000299102"/>
    </source>
</evidence>
<dbReference type="Proteomes" id="UP000299102">
    <property type="component" value="Unassembled WGS sequence"/>
</dbReference>
<evidence type="ECO:0000256" key="1">
    <source>
        <dbReference type="SAM" id="MobiDB-lite"/>
    </source>
</evidence>
<dbReference type="AlphaFoldDB" id="A0A4C1ZR80"/>
<accession>A0A4C1ZR80</accession>
<protein>
    <submittedName>
        <fullName evidence="2">Uncharacterized protein</fullName>
    </submittedName>
</protein>
<dbReference type="EMBL" id="BGZK01002168">
    <property type="protein sequence ID" value="GBP91411.1"/>
    <property type="molecule type" value="Genomic_DNA"/>
</dbReference>